<evidence type="ECO:0000313" key="2">
    <source>
        <dbReference type="Proteomes" id="UP000216852"/>
    </source>
</evidence>
<name>A0ABX4H2S2_9BACI</name>
<comment type="caution">
    <text evidence="1">The sequence shown here is derived from an EMBL/GenBank/DDBJ whole genome shotgun (WGS) entry which is preliminary data.</text>
</comment>
<proteinExistence type="predicted"/>
<organism evidence="1 2">
    <name type="scientific">Terribacillus saccharophilus</name>
    <dbReference type="NCBI Taxonomy" id="361277"/>
    <lineage>
        <taxon>Bacteria</taxon>
        <taxon>Bacillati</taxon>
        <taxon>Bacillota</taxon>
        <taxon>Bacilli</taxon>
        <taxon>Bacillales</taxon>
        <taxon>Bacillaceae</taxon>
        <taxon>Terribacillus</taxon>
    </lineage>
</organism>
<sequence>MGAFYFWDLLFLLSILFIYNISNSNCITRLIKFSSNISLHIYESSLNFLISNCLYDSNNMFTFVLHTQIDVTKYELSQLDSACEKRGLGKNEPRLGTHGWWI</sequence>
<keyword evidence="2" id="KW-1185">Reference proteome</keyword>
<reference evidence="1 2" key="1">
    <citation type="submission" date="2017-07" db="EMBL/GenBank/DDBJ databases">
        <title>Isolation and whole genome analysis of endospore-forming bacteria from heroin.</title>
        <authorList>
            <person name="Kalinowski J."/>
            <person name="Ahrens B."/>
            <person name="Al-Dilaimi A."/>
            <person name="Winkler A."/>
            <person name="Wibberg D."/>
            <person name="Schleenbecker U."/>
            <person name="Ruckert C."/>
            <person name="Wolfel R."/>
            <person name="Grass G."/>
        </authorList>
    </citation>
    <scope>NUCLEOTIDE SEQUENCE [LARGE SCALE GENOMIC DNA]</scope>
    <source>
        <strain evidence="1 2">7517-1</strain>
    </source>
</reference>
<dbReference type="Proteomes" id="UP000216852">
    <property type="component" value="Unassembled WGS sequence"/>
</dbReference>
<accession>A0ABX4H2S2</accession>
<evidence type="ECO:0000313" key="1">
    <source>
        <dbReference type="EMBL" id="PAE01447.1"/>
    </source>
</evidence>
<dbReference type="EMBL" id="NPBJ01000003">
    <property type="protein sequence ID" value="PAE01447.1"/>
    <property type="molecule type" value="Genomic_DNA"/>
</dbReference>
<gene>
    <name evidence="1" type="ORF">CHH48_01475</name>
</gene>
<protein>
    <submittedName>
        <fullName evidence="1">Uncharacterized protein</fullName>
    </submittedName>
</protein>